<evidence type="ECO:0000256" key="1">
    <source>
        <dbReference type="ARBA" id="ARBA00000085"/>
    </source>
</evidence>
<dbReference type="GO" id="GO:0000155">
    <property type="term" value="F:phosphorelay sensor kinase activity"/>
    <property type="evidence" value="ECO:0007669"/>
    <property type="project" value="InterPro"/>
</dbReference>
<feature type="transmembrane region" description="Helical" evidence="9">
    <location>
        <begin position="112"/>
        <end position="130"/>
    </location>
</feature>
<keyword evidence="12" id="KW-1185">Reference proteome</keyword>
<feature type="transmembrane region" description="Helical" evidence="9">
    <location>
        <begin position="43"/>
        <end position="61"/>
    </location>
</feature>
<accession>A0A561UCC6</accession>
<feature type="transmembrane region" description="Helical" evidence="9">
    <location>
        <begin position="68"/>
        <end position="85"/>
    </location>
</feature>
<dbReference type="Gene3D" id="3.30.565.10">
    <property type="entry name" value="Histidine kinase-like ATPase, C-terminal domain"/>
    <property type="match status" value="1"/>
</dbReference>
<dbReference type="CDD" id="cd16917">
    <property type="entry name" value="HATPase_UhpB-NarQ-NarX-like"/>
    <property type="match status" value="1"/>
</dbReference>
<dbReference type="InterPro" id="IPR050482">
    <property type="entry name" value="Sensor_HK_TwoCompSys"/>
</dbReference>
<evidence type="ECO:0000313" key="11">
    <source>
        <dbReference type="EMBL" id="TWF97024.1"/>
    </source>
</evidence>
<evidence type="ECO:0000256" key="2">
    <source>
        <dbReference type="ARBA" id="ARBA00012438"/>
    </source>
</evidence>
<evidence type="ECO:0000256" key="9">
    <source>
        <dbReference type="SAM" id="Phobius"/>
    </source>
</evidence>
<keyword evidence="3" id="KW-0597">Phosphoprotein</keyword>
<dbReference type="AlphaFoldDB" id="A0A561UCC6"/>
<dbReference type="EC" id="2.7.13.3" evidence="2"/>
<dbReference type="GO" id="GO:0016020">
    <property type="term" value="C:membrane"/>
    <property type="evidence" value="ECO:0007669"/>
    <property type="project" value="InterPro"/>
</dbReference>
<feature type="domain" description="Signal transduction histidine kinase subgroup 3 dimerisation and phosphoacceptor" evidence="10">
    <location>
        <begin position="180"/>
        <end position="245"/>
    </location>
</feature>
<evidence type="ECO:0000256" key="7">
    <source>
        <dbReference type="ARBA" id="ARBA00022840"/>
    </source>
</evidence>
<keyword evidence="9" id="KW-0472">Membrane</keyword>
<evidence type="ECO:0000256" key="5">
    <source>
        <dbReference type="ARBA" id="ARBA00022741"/>
    </source>
</evidence>
<feature type="transmembrane region" description="Helical" evidence="9">
    <location>
        <begin position="12"/>
        <end position="31"/>
    </location>
</feature>
<gene>
    <name evidence="11" type="ORF">FHX73_11799</name>
</gene>
<evidence type="ECO:0000256" key="8">
    <source>
        <dbReference type="ARBA" id="ARBA00023012"/>
    </source>
</evidence>
<feature type="transmembrane region" description="Helical" evidence="9">
    <location>
        <begin position="136"/>
        <end position="158"/>
    </location>
</feature>
<proteinExistence type="predicted"/>
<keyword evidence="9" id="KW-1133">Transmembrane helix</keyword>
<sequence length="379" mass="39531">MRSIRGLAQRRVVRDTALAVAVGLAAAAGLRQTSSWQAAPARSADAVGYLLIALGAAALALRRGRPQLVLACTTAATAVTLLLHYPYGPSFLAAGLAMYFVAAALPWPRSVALCVAACGVLTGAVVVAAWDSRLAMSQVMVGGAVGWMALPCLLGVVLRVRREDLAQSRAEAVKREAYAERLRIARAVHETAGQGLAAINIQSAAALRLAEGNPRGALDILRTINTTSKVALQELRATLGTLEKGDRAVPRAPLPGLSSLPSLISAMSSSGLYVRVLESGCRGELSVAVDLAAFRIVQHSLANVLRHASGTVATVEVEYGDDQLLLQITDNRDPEAQVRSSEQDSTGILEQAAAVGGKVDLGPAADGPGFRVCAKLPRR</sequence>
<evidence type="ECO:0000256" key="6">
    <source>
        <dbReference type="ARBA" id="ARBA00022777"/>
    </source>
</evidence>
<dbReference type="InterPro" id="IPR036890">
    <property type="entry name" value="HATPase_C_sf"/>
</dbReference>
<reference evidence="11 12" key="1">
    <citation type="submission" date="2019-06" db="EMBL/GenBank/DDBJ databases">
        <title>Sequencing the genomes of 1000 actinobacteria strains.</title>
        <authorList>
            <person name="Klenk H.-P."/>
        </authorList>
    </citation>
    <scope>NUCLEOTIDE SEQUENCE [LARGE SCALE GENOMIC DNA]</scope>
    <source>
        <strain evidence="11 12">DSM 44826</strain>
    </source>
</reference>
<evidence type="ECO:0000256" key="3">
    <source>
        <dbReference type="ARBA" id="ARBA00022553"/>
    </source>
</evidence>
<comment type="catalytic activity">
    <reaction evidence="1">
        <text>ATP + protein L-histidine = ADP + protein N-phospho-L-histidine.</text>
        <dbReference type="EC" id="2.7.13.3"/>
    </reaction>
</comment>
<dbReference type="PANTHER" id="PTHR24421">
    <property type="entry name" value="NITRATE/NITRITE SENSOR PROTEIN NARX-RELATED"/>
    <property type="match status" value="1"/>
</dbReference>
<keyword evidence="4" id="KW-0808">Transferase</keyword>
<dbReference type="Gene3D" id="1.20.5.1930">
    <property type="match status" value="1"/>
</dbReference>
<name>A0A561UCC6_9ACTN</name>
<dbReference type="EMBL" id="VIWT01000001">
    <property type="protein sequence ID" value="TWF97024.1"/>
    <property type="molecule type" value="Genomic_DNA"/>
</dbReference>
<evidence type="ECO:0000313" key="12">
    <source>
        <dbReference type="Proteomes" id="UP000317940"/>
    </source>
</evidence>
<protein>
    <recommendedName>
        <fullName evidence="2">histidine kinase</fullName>
        <ecNumber evidence="2">2.7.13.3</ecNumber>
    </recommendedName>
</protein>
<evidence type="ECO:0000259" key="10">
    <source>
        <dbReference type="Pfam" id="PF07730"/>
    </source>
</evidence>
<dbReference type="GO" id="GO:0005524">
    <property type="term" value="F:ATP binding"/>
    <property type="evidence" value="ECO:0007669"/>
    <property type="project" value="UniProtKB-KW"/>
</dbReference>
<organism evidence="11 12">
    <name type="scientific">Kitasatospora viridis</name>
    <dbReference type="NCBI Taxonomy" id="281105"/>
    <lineage>
        <taxon>Bacteria</taxon>
        <taxon>Bacillati</taxon>
        <taxon>Actinomycetota</taxon>
        <taxon>Actinomycetes</taxon>
        <taxon>Kitasatosporales</taxon>
        <taxon>Streptomycetaceae</taxon>
        <taxon>Kitasatospora</taxon>
    </lineage>
</organism>
<keyword evidence="5" id="KW-0547">Nucleotide-binding</keyword>
<dbReference type="Pfam" id="PF07730">
    <property type="entry name" value="HisKA_3"/>
    <property type="match status" value="1"/>
</dbReference>
<dbReference type="InterPro" id="IPR011712">
    <property type="entry name" value="Sig_transdc_His_kin_sub3_dim/P"/>
</dbReference>
<dbReference type="GO" id="GO:0046983">
    <property type="term" value="F:protein dimerization activity"/>
    <property type="evidence" value="ECO:0007669"/>
    <property type="project" value="InterPro"/>
</dbReference>
<keyword evidence="9" id="KW-0812">Transmembrane</keyword>
<dbReference type="RefSeq" id="WP_145903301.1">
    <property type="nucleotide sequence ID" value="NZ_BAAAMZ010000043.1"/>
</dbReference>
<keyword evidence="8" id="KW-0902">Two-component regulatory system</keyword>
<keyword evidence="6 11" id="KW-0418">Kinase</keyword>
<dbReference type="OrthoDB" id="227596at2"/>
<dbReference type="Proteomes" id="UP000317940">
    <property type="component" value="Unassembled WGS sequence"/>
</dbReference>
<dbReference type="PANTHER" id="PTHR24421:SF10">
    <property type="entry name" value="NITRATE_NITRITE SENSOR PROTEIN NARQ"/>
    <property type="match status" value="1"/>
</dbReference>
<keyword evidence="7" id="KW-0067">ATP-binding</keyword>
<comment type="caution">
    <text evidence="11">The sequence shown here is derived from an EMBL/GenBank/DDBJ whole genome shotgun (WGS) entry which is preliminary data.</text>
</comment>
<evidence type="ECO:0000256" key="4">
    <source>
        <dbReference type="ARBA" id="ARBA00022679"/>
    </source>
</evidence>